<evidence type="ECO:0008006" key="6">
    <source>
        <dbReference type="Google" id="ProtNLM"/>
    </source>
</evidence>
<feature type="domain" description="DUF3741" evidence="3">
    <location>
        <begin position="444"/>
        <end position="459"/>
    </location>
</feature>
<dbReference type="InterPro" id="IPR032795">
    <property type="entry name" value="DUF3741-assoc"/>
</dbReference>
<dbReference type="Proteomes" id="UP001497444">
    <property type="component" value="Chromosome 16"/>
</dbReference>
<dbReference type="Pfam" id="PF14383">
    <property type="entry name" value="VARLMGL"/>
    <property type="match status" value="1"/>
</dbReference>
<keyword evidence="5" id="KW-1185">Reference proteome</keyword>
<name>A0ABP0W9S2_9BRYO</name>
<feature type="region of interest" description="Disordered" evidence="1">
    <location>
        <begin position="1100"/>
        <end position="1138"/>
    </location>
</feature>
<sequence length="1453" mass="161846">MTGIFHILDRFKARKNGSKRGNRGQDGQEPSCIPTSLFQEESAQIRASLDEHGGPKVQVQSSRVPQKAVIDNSQVILATSLLVKDPQHLVQRKPNSGCSSLDSKMRPGLSFYLTEEPWTIDTPATSRRGALPDSCNDLFQQKNPDPSHVPLRALADGRIQWREDPEKISLSRDFKGMFRASFFKRKPEMPVDNSEESRGVLFESKGASGSPKDFVEAPASADKGMELAVDLSLLANDQLREDSDGETSFGNESEGSSSSLIYDRDELTSRLTVELKEGPQIYSKNSSRLAVWNPTRSFSLLDPGDHIVENSLPTSPVLDCRESCDFIYSKDWLQEKKKNRMQGFVDAEEHPMLSIDAEVLGSRLFVDGRPGPQISSRSLQVGLDVTDSCPVSDLFNDVKHSSYLSVDNSPNVSPRRENSAAVSPCRENMLYIDGEGGHKQQVTSVVARLMGLDNIPSSDMPLSKPLGRSPARDGALLQKEFHSFSLEKLYNRESHDIQHLKQSSKEFEQQKCFPSHLNLRSFSCTPEIQLRNQLSSLAKHQQNHSSLHHQLENGLQTSVSPKRLFMSPKHHYLEGMPHVLKHLVQVHCFSEEMLFGDMDQQLQQLHLTNSVPEQKRLKQILEAIQMKGLLHPTPQVHTIDGKSNYNKPQFGFVKSLFQDPQEFPSLIPVTSIREQYMDLEYHGLSNIKFVPETKVQDECSAELGDNTSFCESDVVLSISGQALAAEASVVMMKPSTRKSTPKQLCTKPSPHFSRGKHLESMSTQGSTMARKLTVSMAPRVGTEREDSVHSNYGGIRKSKSLIPCKSSRPQLHKPTKGWSRVEELQTSVRKGIAAPARMTSDGRESYACNVSGKRTRSVSPTVAKPCPAASKDTSSVKTSTFGSIISGKVQPKLVTNREEPKGTLLTRQSQSLRELSKEQSSADLVTRRILTHCRSDSKLVSKSAEKNVAHEPLSKAQNGKNLAEIALRRTKRVTGSMVRGPFHKCNFSQCAYVESGVTTKQLLLKHQLVTRESLLDVDTESPDQMLERPQVAELVVVNSPPLPIPDADKVKATSMVQDKPRDGHEDLMSGHVMYPDGDIRCEISCIHQAEVTLAAGNKSTNSLEMSTPWGASMKKPDDDRQQGESGRISEGSEQPSPVSVLDDLHFLEEYEPSPEAKSLSLPGEYHATAMDMPLDSLASGNSQRACASVIKNHKGAGKILDSPLKDLLPAFTYALDLDDQESNLNKQMPEIQVPVNISDLATAIPRWPSVHPLRTKDDEKAYVRHIMVLSGVTEESISPVQSDSRQMISDIYFDQTEEQLELQESARDQNAYLTGEQRTVYQKQALDRRVLFDSINEVLSGKFHPFLNPTTLGSQCLQTEPTGLRLVQEVWEVLQEKHFSQPDDDSLYSILQKDFAHKSEKWVDFSTEIWELGLDLDDMIFVEVMEAAVRDLIDFSTDKPLPSPSTNRDVLIS</sequence>
<reference evidence="4" key="1">
    <citation type="submission" date="2024-02" db="EMBL/GenBank/DDBJ databases">
        <authorList>
            <consortium name="ELIXIR-Norway"/>
            <consortium name="Elixir Norway"/>
        </authorList>
    </citation>
    <scope>NUCLEOTIDE SEQUENCE</scope>
</reference>
<feature type="region of interest" description="Disordered" evidence="1">
    <location>
        <begin position="898"/>
        <end position="918"/>
    </location>
</feature>
<dbReference type="PANTHER" id="PTHR31680">
    <property type="entry name" value="LONGIFOLIA PROTEIN"/>
    <property type="match status" value="1"/>
</dbReference>
<protein>
    <recommendedName>
        <fullName evidence="6">DUF4378 domain-containing protein</fullName>
    </recommendedName>
</protein>
<accession>A0ABP0W9S2</accession>
<feature type="compositionally biased region" description="Basic residues" evidence="1">
    <location>
        <begin position="12"/>
        <end position="22"/>
    </location>
</feature>
<feature type="region of interest" description="Disordered" evidence="1">
    <location>
        <begin position="734"/>
        <end position="768"/>
    </location>
</feature>
<proteinExistence type="predicted"/>
<organism evidence="4 5">
    <name type="scientific">Sphagnum jensenii</name>
    <dbReference type="NCBI Taxonomy" id="128206"/>
    <lineage>
        <taxon>Eukaryota</taxon>
        <taxon>Viridiplantae</taxon>
        <taxon>Streptophyta</taxon>
        <taxon>Embryophyta</taxon>
        <taxon>Bryophyta</taxon>
        <taxon>Sphagnophytina</taxon>
        <taxon>Sphagnopsida</taxon>
        <taxon>Sphagnales</taxon>
        <taxon>Sphagnaceae</taxon>
        <taxon>Sphagnum</taxon>
    </lineage>
</organism>
<dbReference type="InterPro" id="IPR033334">
    <property type="entry name" value="LNG1/2"/>
</dbReference>
<dbReference type="Pfam" id="PF14309">
    <property type="entry name" value="DUF4378"/>
    <property type="match status" value="1"/>
</dbReference>
<evidence type="ECO:0000259" key="3">
    <source>
        <dbReference type="Pfam" id="PF14383"/>
    </source>
</evidence>
<evidence type="ECO:0000259" key="2">
    <source>
        <dbReference type="Pfam" id="PF14309"/>
    </source>
</evidence>
<feature type="domain" description="DUF4378" evidence="2">
    <location>
        <begin position="1260"/>
        <end position="1425"/>
    </location>
</feature>
<dbReference type="PANTHER" id="PTHR31680:SF4">
    <property type="entry name" value="LONGIFOLIA PROTEIN"/>
    <property type="match status" value="1"/>
</dbReference>
<dbReference type="InterPro" id="IPR025486">
    <property type="entry name" value="DUF4378"/>
</dbReference>
<dbReference type="EMBL" id="OZ020111">
    <property type="protein sequence ID" value="CAK9263583.1"/>
    <property type="molecule type" value="Genomic_DNA"/>
</dbReference>
<gene>
    <name evidence="4" type="ORF">CSSPJE1EN1_LOCUS9061</name>
</gene>
<evidence type="ECO:0000313" key="4">
    <source>
        <dbReference type="EMBL" id="CAK9263583.1"/>
    </source>
</evidence>
<evidence type="ECO:0000256" key="1">
    <source>
        <dbReference type="SAM" id="MobiDB-lite"/>
    </source>
</evidence>
<feature type="compositionally biased region" description="Polar residues" evidence="1">
    <location>
        <begin position="905"/>
        <end position="918"/>
    </location>
</feature>
<evidence type="ECO:0000313" key="5">
    <source>
        <dbReference type="Proteomes" id="UP001497444"/>
    </source>
</evidence>
<feature type="region of interest" description="Disordered" evidence="1">
    <location>
        <begin position="12"/>
        <end position="32"/>
    </location>
</feature>